<accession>A0A0A9BKB5</accession>
<reference evidence="1" key="2">
    <citation type="journal article" date="2015" name="Data Brief">
        <title>Shoot transcriptome of the giant reed, Arundo donax.</title>
        <authorList>
            <person name="Barrero R.A."/>
            <person name="Guerrero F.D."/>
            <person name="Moolhuijzen P."/>
            <person name="Goolsby J.A."/>
            <person name="Tidwell J."/>
            <person name="Bellgard S.E."/>
            <person name="Bellgard M.I."/>
        </authorList>
    </citation>
    <scope>NUCLEOTIDE SEQUENCE</scope>
    <source>
        <tissue evidence="1">Shoot tissue taken approximately 20 cm above the soil surface</tissue>
    </source>
</reference>
<organism evidence="1">
    <name type="scientific">Arundo donax</name>
    <name type="common">Giant reed</name>
    <name type="synonym">Donax arundinaceus</name>
    <dbReference type="NCBI Taxonomy" id="35708"/>
    <lineage>
        <taxon>Eukaryota</taxon>
        <taxon>Viridiplantae</taxon>
        <taxon>Streptophyta</taxon>
        <taxon>Embryophyta</taxon>
        <taxon>Tracheophyta</taxon>
        <taxon>Spermatophyta</taxon>
        <taxon>Magnoliopsida</taxon>
        <taxon>Liliopsida</taxon>
        <taxon>Poales</taxon>
        <taxon>Poaceae</taxon>
        <taxon>PACMAD clade</taxon>
        <taxon>Arundinoideae</taxon>
        <taxon>Arundineae</taxon>
        <taxon>Arundo</taxon>
    </lineage>
</organism>
<reference evidence="1" key="1">
    <citation type="submission" date="2014-09" db="EMBL/GenBank/DDBJ databases">
        <authorList>
            <person name="Magalhaes I.L.F."/>
            <person name="Oliveira U."/>
            <person name="Santos F.R."/>
            <person name="Vidigal T.H.D.A."/>
            <person name="Brescovit A.D."/>
            <person name="Santos A.J."/>
        </authorList>
    </citation>
    <scope>NUCLEOTIDE SEQUENCE</scope>
    <source>
        <tissue evidence="1">Shoot tissue taken approximately 20 cm above the soil surface</tissue>
    </source>
</reference>
<proteinExistence type="predicted"/>
<sequence length="12" mass="1483">MCEFIFKQIVPK</sequence>
<evidence type="ECO:0000313" key="1">
    <source>
        <dbReference type="EMBL" id="JAD63831.1"/>
    </source>
</evidence>
<dbReference type="EMBL" id="GBRH01234064">
    <property type="protein sequence ID" value="JAD63831.1"/>
    <property type="molecule type" value="Transcribed_RNA"/>
</dbReference>
<name>A0A0A9BKB5_ARUDO</name>
<protein>
    <submittedName>
        <fullName evidence="1">Uncharacterized protein</fullName>
    </submittedName>
</protein>